<gene>
    <name evidence="1" type="ORF">METZ01_LOCUS162527</name>
</gene>
<reference evidence="1" key="1">
    <citation type="submission" date="2018-05" db="EMBL/GenBank/DDBJ databases">
        <authorList>
            <person name="Lanie J.A."/>
            <person name="Ng W.-L."/>
            <person name="Kazmierczak K.M."/>
            <person name="Andrzejewski T.M."/>
            <person name="Davidsen T.M."/>
            <person name="Wayne K.J."/>
            <person name="Tettelin H."/>
            <person name="Glass J.I."/>
            <person name="Rusch D."/>
            <person name="Podicherti R."/>
            <person name="Tsui H.-C.T."/>
            <person name="Winkler M.E."/>
        </authorList>
    </citation>
    <scope>NUCLEOTIDE SEQUENCE</scope>
</reference>
<dbReference type="CDD" id="cd15482">
    <property type="entry name" value="Sialidase_non-viral"/>
    <property type="match status" value="1"/>
</dbReference>
<organism evidence="1">
    <name type="scientific">marine metagenome</name>
    <dbReference type="NCBI Taxonomy" id="408172"/>
    <lineage>
        <taxon>unclassified sequences</taxon>
        <taxon>metagenomes</taxon>
        <taxon>ecological metagenomes</taxon>
    </lineage>
</organism>
<dbReference type="SUPFAM" id="SSF50939">
    <property type="entry name" value="Sialidases"/>
    <property type="match status" value="1"/>
</dbReference>
<dbReference type="AlphaFoldDB" id="A0A382B8V1"/>
<dbReference type="Gene3D" id="2.120.10.10">
    <property type="match status" value="1"/>
</dbReference>
<sequence>MYAGLRVGNVRAIAYGLVSLLLTASLSGCFGEEEEVVEEVNVFDALCEGSGGLISNTTWYHYSNATDATKTSDVLNGSSVLVGNNAPVCAIGTYYGIGMTTFEPTIGVTSSDNLYMTSWGNGAAGSTAIVRCSGMIGMTNLSEYACEDVYSAFLPVANSNDPYVYVDPWTDRVMKFDMHALLGMTVEWSDNEGQSWTGPSVATGWSVQDHQTIASSPYPAAFHQTTWVFCVNGNYPYPVCAASQDGGLTWGPELPGTPTDCESGGLTGHIMGSENGNFYRGNRGCNGGEGYSIYRSTNGGITWSEHPLPTETTGTAETWNFEEAQVYPDSEDNVHAMWIGFDNMPYYAYSRDEGDTWSDPMMVAPPIGLNGTGFPVLTAGGPGMVALGYLGDSGGDTWNGYLTVITDAFSPMPLMTTVQVNAWGDPLDTTADCGFNRCGGFGDFNDIIIDQHGRAWFGLAHNVGGEIGIFGTMAIGPTLRDMPLAPLPIGGPSTL</sequence>
<accession>A0A382B8V1</accession>
<name>A0A382B8V1_9ZZZZ</name>
<evidence type="ECO:0008006" key="2">
    <source>
        <dbReference type="Google" id="ProtNLM"/>
    </source>
</evidence>
<proteinExistence type="predicted"/>
<dbReference type="InterPro" id="IPR036278">
    <property type="entry name" value="Sialidase_sf"/>
</dbReference>
<protein>
    <recommendedName>
        <fullName evidence="2">Exo-alpha-sialidase</fullName>
    </recommendedName>
</protein>
<evidence type="ECO:0000313" key="1">
    <source>
        <dbReference type="EMBL" id="SVB09673.1"/>
    </source>
</evidence>
<dbReference type="EMBL" id="UINC01028534">
    <property type="protein sequence ID" value="SVB09673.1"/>
    <property type="molecule type" value="Genomic_DNA"/>
</dbReference>
<dbReference type="PROSITE" id="PS51257">
    <property type="entry name" value="PROKAR_LIPOPROTEIN"/>
    <property type="match status" value="1"/>
</dbReference>